<evidence type="ECO:0000259" key="2">
    <source>
        <dbReference type="Pfam" id="PF26514"/>
    </source>
</evidence>
<evidence type="ECO:0000313" key="4">
    <source>
        <dbReference type="Proteomes" id="UP000308037"/>
    </source>
</evidence>
<feature type="domain" description="DUF8173" evidence="2">
    <location>
        <begin position="211"/>
        <end position="350"/>
    </location>
</feature>
<protein>
    <submittedName>
        <fullName evidence="3">Polymer-forming cytoskeletal protein</fullName>
    </submittedName>
</protein>
<dbReference type="PANTHER" id="PTHR35024">
    <property type="entry name" value="HYPOTHETICAL CYTOSOLIC PROTEIN"/>
    <property type="match status" value="1"/>
</dbReference>
<dbReference type="PANTHER" id="PTHR35024:SF4">
    <property type="entry name" value="POLYMER-FORMING CYTOSKELETAL PROTEIN"/>
    <property type="match status" value="1"/>
</dbReference>
<keyword evidence="4" id="KW-1185">Reference proteome</keyword>
<feature type="transmembrane region" description="Helical" evidence="1">
    <location>
        <begin position="208"/>
        <end position="227"/>
    </location>
</feature>
<dbReference type="InterPro" id="IPR007607">
    <property type="entry name" value="BacA/B"/>
</dbReference>
<keyword evidence="1" id="KW-1133">Transmembrane helix</keyword>
<dbReference type="Pfam" id="PF26514">
    <property type="entry name" value="DUF8173"/>
    <property type="match status" value="1"/>
</dbReference>
<gene>
    <name evidence="3" type="ORF">DM868_13035</name>
</gene>
<dbReference type="Pfam" id="PF04519">
    <property type="entry name" value="Bactofilin"/>
    <property type="match status" value="1"/>
</dbReference>
<evidence type="ECO:0000313" key="3">
    <source>
        <dbReference type="EMBL" id="TKR24854.1"/>
    </source>
</evidence>
<organism evidence="3 4">
    <name type="scientific">Natronomonas salsuginis</name>
    <dbReference type="NCBI Taxonomy" id="2217661"/>
    <lineage>
        <taxon>Archaea</taxon>
        <taxon>Methanobacteriati</taxon>
        <taxon>Methanobacteriota</taxon>
        <taxon>Stenosarchaea group</taxon>
        <taxon>Halobacteria</taxon>
        <taxon>Halobacteriales</taxon>
        <taxon>Natronomonadaceae</taxon>
        <taxon>Natronomonas</taxon>
    </lineage>
</organism>
<keyword evidence="1" id="KW-0812">Transmembrane</keyword>
<proteinExistence type="predicted"/>
<reference evidence="3 4" key="1">
    <citation type="submission" date="2019-04" db="EMBL/GenBank/DDBJ databases">
        <title>Natronomonas sp. F20-122 a newhaloarchaeon isolated from a saline saltern of Isla Bacuta, Huelva, Spain.</title>
        <authorList>
            <person name="Duran-Viseras A."/>
            <person name="Sanchez-Porro C."/>
            <person name="Ventosa A."/>
        </authorList>
    </citation>
    <scope>NUCLEOTIDE SEQUENCE [LARGE SCALE GENOMIC DNA]</scope>
    <source>
        <strain evidence="3 4">F20-122</strain>
    </source>
</reference>
<dbReference type="Proteomes" id="UP000308037">
    <property type="component" value="Unassembled WGS sequence"/>
</dbReference>
<dbReference type="EMBL" id="QKNX01000006">
    <property type="protein sequence ID" value="TKR24854.1"/>
    <property type="molecule type" value="Genomic_DNA"/>
</dbReference>
<name>A0A4U5J842_9EURY</name>
<feature type="transmembrane region" description="Helical" evidence="1">
    <location>
        <begin position="248"/>
        <end position="274"/>
    </location>
</feature>
<feature type="transmembrane region" description="Helical" evidence="1">
    <location>
        <begin position="280"/>
        <end position="300"/>
    </location>
</feature>
<sequence>MVSTSNERFGGPAVFVIVGLLCLSITPGVVGAQEQLTGGSVVIGPEETHKGDLEATAGDVRIEGTVDGDLTATGGTVTITGDVTGDVTATAGSVIIEGTVAGDLTATGGDVRVRESAAVDGMVRTTGGAVTVDGTVEDDTRLDGDTVRVGPTAAIGGDLTYSADEATISGDAEITGTVTETDRDELGMGPFSGASLPDVPDAVVTPLFGLYLFCANFALGAVLLVAAPRFSARVSEQGTDRPLLSGGVGLLTLLAMPFALGALFLSIIGIPLAFFATYGFVFVLWIGLVYGAFALGTWGLSAFDRGHRWSGLALGLAIVSLANALPYVGFLLVLITLFGLGAFGRALYDWRLDRGDDDAQRPPPYPALEAADE</sequence>
<dbReference type="InterPro" id="IPR058486">
    <property type="entry name" value="DUF8173"/>
</dbReference>
<comment type="caution">
    <text evidence="3">The sequence shown here is derived from an EMBL/GenBank/DDBJ whole genome shotgun (WGS) entry which is preliminary data.</text>
</comment>
<dbReference type="AlphaFoldDB" id="A0A4U5J842"/>
<keyword evidence="1" id="KW-0472">Membrane</keyword>
<accession>A0A4U5J842</accession>
<feature type="transmembrane region" description="Helical" evidence="1">
    <location>
        <begin position="312"/>
        <end position="343"/>
    </location>
</feature>
<evidence type="ECO:0000256" key="1">
    <source>
        <dbReference type="SAM" id="Phobius"/>
    </source>
</evidence>